<dbReference type="EMBL" id="JACPHQ010000015">
    <property type="protein sequence ID" value="MBI2465852.1"/>
    <property type="molecule type" value="Genomic_DNA"/>
</dbReference>
<comment type="caution">
    <text evidence="2">The sequence shown here is derived from an EMBL/GenBank/DDBJ whole genome shotgun (WGS) entry which is preliminary data.</text>
</comment>
<dbReference type="AlphaFoldDB" id="A0A932DSF8"/>
<sequence>MARGERKPKQQVVDATAYAACILMKKLDDLFSTKLAGWGYHSRGFHMTRLYKKEVREMYLTIYPYDWPGSSCVWCRFISGQNKEWVPVEGSIKANHIKLLCYEYYEFVVLFICKMFADGSFLIKPKNINTPAANFMRDLLAKQRP</sequence>
<evidence type="ECO:0000313" key="2">
    <source>
        <dbReference type="EMBL" id="MBI2465852.1"/>
    </source>
</evidence>
<evidence type="ECO:0000313" key="1">
    <source>
        <dbReference type="EMBL" id="MBI2052137.1"/>
    </source>
</evidence>
<organism evidence="2 3">
    <name type="scientific">Candidatus Sungiibacteriota bacterium</name>
    <dbReference type="NCBI Taxonomy" id="2750080"/>
    <lineage>
        <taxon>Bacteria</taxon>
        <taxon>Candidatus Sungiibacteriota</taxon>
    </lineage>
</organism>
<dbReference type="EMBL" id="JACOYY010000016">
    <property type="protein sequence ID" value="MBI2052137.1"/>
    <property type="molecule type" value="Genomic_DNA"/>
</dbReference>
<proteinExistence type="predicted"/>
<reference evidence="2" key="1">
    <citation type="submission" date="2020-07" db="EMBL/GenBank/DDBJ databases">
        <title>Huge and variable diversity of episymbiotic CPR bacteria and DPANN archaea in groundwater ecosystems.</title>
        <authorList>
            <person name="He C.Y."/>
            <person name="Keren R."/>
            <person name="Whittaker M."/>
            <person name="Farag I.F."/>
            <person name="Doudna J."/>
            <person name="Cate J.H.D."/>
            <person name="Banfield J.F."/>
        </authorList>
    </citation>
    <scope>NUCLEOTIDE SEQUENCE</scope>
    <source>
        <strain evidence="1">NC_groundwater_191_Ag_S-0.1um_45_8</strain>
        <strain evidence="2">NC_groundwater_418_Ag_B-0.1um_45_10</strain>
    </source>
</reference>
<evidence type="ECO:0000313" key="3">
    <source>
        <dbReference type="Proteomes" id="UP000709672"/>
    </source>
</evidence>
<protein>
    <submittedName>
        <fullName evidence="2">Uncharacterized protein</fullName>
    </submittedName>
</protein>
<gene>
    <name evidence="1" type="ORF">HYT38_00460</name>
    <name evidence="2" type="ORF">HYV66_01310</name>
</gene>
<name>A0A932DSF8_9BACT</name>
<dbReference type="Proteomes" id="UP000786662">
    <property type="component" value="Unassembled WGS sequence"/>
</dbReference>
<dbReference type="Proteomes" id="UP000709672">
    <property type="component" value="Unassembled WGS sequence"/>
</dbReference>
<accession>A0A932DSF8</accession>